<dbReference type="VEuPathDB" id="TriTrypDB:TcCLB.503779.10"/>
<dbReference type="InterPro" id="IPR029440">
    <property type="entry name" value="DRC1_C"/>
</dbReference>
<dbReference type="GO" id="GO:0003352">
    <property type="term" value="P:regulation of cilium movement"/>
    <property type="evidence" value="ECO:0007669"/>
    <property type="project" value="TreeGrafter"/>
</dbReference>
<dbReference type="VEuPathDB" id="TriTrypDB:TCSYLVIO_004612"/>
<dbReference type="GO" id="GO:0070286">
    <property type="term" value="P:axonemal dynein complex assembly"/>
    <property type="evidence" value="ECO:0007669"/>
    <property type="project" value="InterPro"/>
</dbReference>
<protein>
    <submittedName>
        <fullName evidence="7">Uncharacterized protein</fullName>
    </submittedName>
</protein>
<dbReference type="EMBL" id="PRFA01000063">
    <property type="protein sequence ID" value="PWU89130.1"/>
    <property type="molecule type" value="Genomic_DNA"/>
</dbReference>
<dbReference type="Proteomes" id="UP000246121">
    <property type="component" value="Unassembled WGS sequence"/>
</dbReference>
<evidence type="ECO:0000313" key="7">
    <source>
        <dbReference type="EMBL" id="PWU89130.1"/>
    </source>
</evidence>
<dbReference type="VEuPathDB" id="TriTrypDB:TcCLB.504025.19"/>
<evidence type="ECO:0000259" key="6">
    <source>
        <dbReference type="Pfam" id="PF14775"/>
    </source>
</evidence>
<dbReference type="PANTHER" id="PTHR21625">
    <property type="entry name" value="NYD-SP28 PROTEIN"/>
    <property type="match status" value="1"/>
</dbReference>
<feature type="coiled-coil region" evidence="3">
    <location>
        <begin position="344"/>
        <end position="378"/>
    </location>
</feature>
<accession>A0A2V2UYG2</accession>
<evidence type="ECO:0000256" key="3">
    <source>
        <dbReference type="SAM" id="Coils"/>
    </source>
</evidence>
<dbReference type="VEuPathDB" id="TriTrypDB:TcCLB.506247.380"/>
<dbReference type="VEuPathDB" id="TriTrypDB:Tc_MARK_6137"/>
<dbReference type="VEuPathDB" id="TriTrypDB:ECC02_000438"/>
<feature type="region of interest" description="Disordered" evidence="4">
    <location>
        <begin position="541"/>
        <end position="564"/>
    </location>
</feature>
<dbReference type="Pfam" id="PF14775">
    <property type="entry name" value="NYD-SP28_assoc"/>
    <property type="match status" value="1"/>
</dbReference>
<dbReference type="VEuPathDB" id="TriTrypDB:TcCL_NonESM04299"/>
<evidence type="ECO:0000256" key="2">
    <source>
        <dbReference type="ARBA" id="ARBA00023054"/>
    </source>
</evidence>
<dbReference type="GO" id="GO:0005858">
    <property type="term" value="C:axonemal dynein complex"/>
    <property type="evidence" value="ECO:0007669"/>
    <property type="project" value="InterPro"/>
</dbReference>
<dbReference type="AlphaFoldDB" id="A0A2V2UYG2"/>
<feature type="domain" description="Dynein regulatory complex protein 1 C-terminal" evidence="6">
    <location>
        <begin position="576"/>
        <end position="635"/>
    </location>
</feature>
<keyword evidence="2 3" id="KW-0175">Coiled coil</keyword>
<gene>
    <name evidence="7" type="ORF">C4B63_63g51</name>
</gene>
<dbReference type="InterPro" id="IPR039750">
    <property type="entry name" value="DRC1/DRC2"/>
</dbReference>
<proteinExistence type="inferred from homology"/>
<evidence type="ECO:0000256" key="4">
    <source>
        <dbReference type="SAM" id="MobiDB-lite"/>
    </source>
</evidence>
<dbReference type="VEuPathDB" id="TriTrypDB:C4B63_63g51"/>
<dbReference type="VEuPathDB" id="TriTrypDB:TCDM_05949"/>
<dbReference type="InterPro" id="IPR039505">
    <property type="entry name" value="DRC1/2_N"/>
</dbReference>
<name>A0A2V2UYG2_TRYCR</name>
<comment type="similarity">
    <text evidence="1">Belongs to the DRC1 family.</text>
</comment>
<dbReference type="VEuPathDB" id="TriTrypDB:BCY84_07486"/>
<feature type="domain" description="Dynein regulatory complex protein 1/2 N-terminal" evidence="5">
    <location>
        <begin position="88"/>
        <end position="185"/>
    </location>
</feature>
<evidence type="ECO:0000256" key="1">
    <source>
        <dbReference type="ARBA" id="ARBA00009688"/>
    </source>
</evidence>
<evidence type="ECO:0000313" key="8">
    <source>
        <dbReference type="Proteomes" id="UP000246121"/>
    </source>
</evidence>
<dbReference type="Pfam" id="PF14772">
    <property type="entry name" value="NYD-SP28"/>
    <property type="match status" value="1"/>
</dbReference>
<comment type="caution">
    <text evidence="7">The sequence shown here is derived from an EMBL/GenBank/DDBJ whole genome shotgun (WGS) entry which is preliminary data.</text>
</comment>
<feature type="coiled-coil region" evidence="3">
    <location>
        <begin position="266"/>
        <end position="293"/>
    </location>
</feature>
<reference evidence="7 8" key="1">
    <citation type="journal article" date="2018" name="Microb. Genom.">
        <title>Expanding an expanded genome: long-read sequencing of Trypanosoma cruzi.</title>
        <authorList>
            <person name="Berna L."/>
            <person name="Rodriguez M."/>
            <person name="Chiribao M.L."/>
            <person name="Parodi-Talice A."/>
            <person name="Pita S."/>
            <person name="Rijo G."/>
            <person name="Alvarez-Valin F."/>
            <person name="Robello C."/>
        </authorList>
    </citation>
    <scope>NUCLEOTIDE SEQUENCE [LARGE SCALE GENOMIC DNA]</scope>
    <source>
        <strain evidence="7 8">Dm28c</strain>
    </source>
</reference>
<sequence length="657" mass="77292">MVAFADDGRDERIAERRIRVRRRLKELCDSERSTQTVVGAENNVSDGNGASGAIGLGEESVRQARCEMAEIVSTAHSAVTSWEVNVGKNENERREREERLVDERRQKRREELKANEIKQGAIELRFESIYKMNAPHELKKSLEEQELQCKELIAAKDRLIELLREQLEEREEEFVAMLQRNAADVNNLVAEMRGQTEKYLDAYTSQLREVEATYENERKEYLTRCNEEIQQLMKLRRTRETEYRKKREDEIMEAQRKMDDKHRGNCEEYNEIKREHLQEIHALMEELERCKAEFLLNGERLSYNLQILRERVKENKSAQALHKRKLGRLQDTLSYLVARYADSEKKYQRTNKELTAQLHRVANQYRDLQKKFQKFERSDKEKYRQLWDMHEEKNIQLVHKSLQADRVLFEEILGVPWNPPQLKYWLDDEAADAVEDNEVDVSSSDDEIELSEEALMLLAILHNQAPFIADENVYAAILQVQGATEDRAMVESILATLQIRKNEEMDDLLQYFIVDGPEETTALIRPQDAVCALSTFLTEKQREKKQKEEGQKESAKRNKEMAKMKLEERRRAAEKEYWLRMARSVPKEHQRVWGALEKGLKLYIAQLQQRKNLIVDTDSLRAQNAELRALLTQYLQSDVNYQLYIPPKLLLQSRAAS</sequence>
<evidence type="ECO:0000259" key="5">
    <source>
        <dbReference type="Pfam" id="PF14772"/>
    </source>
</evidence>
<dbReference type="VEuPathDB" id="TriTrypDB:TcG_04866"/>
<feature type="coiled-coil region" evidence="3">
    <location>
        <begin position="142"/>
        <end position="220"/>
    </location>
</feature>
<organism evidence="7 8">
    <name type="scientific">Trypanosoma cruzi</name>
    <dbReference type="NCBI Taxonomy" id="5693"/>
    <lineage>
        <taxon>Eukaryota</taxon>
        <taxon>Discoba</taxon>
        <taxon>Euglenozoa</taxon>
        <taxon>Kinetoplastea</taxon>
        <taxon>Metakinetoplastina</taxon>
        <taxon>Trypanosomatida</taxon>
        <taxon>Trypanosomatidae</taxon>
        <taxon>Trypanosoma</taxon>
        <taxon>Schizotrypanum</taxon>
    </lineage>
</organism>
<dbReference type="VEuPathDB" id="TriTrypDB:C3747_216g6"/>
<dbReference type="VEuPathDB" id="TriTrypDB:TcBrA4_0012380"/>
<dbReference type="PANTHER" id="PTHR21625:SF1">
    <property type="entry name" value="DYNEIN REGULATORY COMPLEX PROTEIN 1"/>
    <property type="match status" value="1"/>
</dbReference>
<dbReference type="GO" id="GO:0060285">
    <property type="term" value="P:cilium-dependent cell motility"/>
    <property type="evidence" value="ECO:0007669"/>
    <property type="project" value="TreeGrafter"/>
</dbReference>